<feature type="domain" description="F-box" evidence="1">
    <location>
        <begin position="1"/>
        <end position="46"/>
    </location>
</feature>
<evidence type="ECO:0000259" key="1">
    <source>
        <dbReference type="PROSITE" id="PS50181"/>
    </source>
</evidence>
<dbReference type="SUPFAM" id="SSF52047">
    <property type="entry name" value="RNI-like"/>
    <property type="match status" value="1"/>
</dbReference>
<dbReference type="EMBL" id="JAVFKD010000004">
    <property type="protein sequence ID" value="KAK5995080.1"/>
    <property type="molecule type" value="Genomic_DNA"/>
</dbReference>
<name>A0ABR0SSE1_9HYPO</name>
<dbReference type="PROSITE" id="PS50181">
    <property type="entry name" value="FBOX"/>
    <property type="match status" value="1"/>
</dbReference>
<dbReference type="Proteomes" id="UP001338125">
    <property type="component" value="Unassembled WGS sequence"/>
</dbReference>
<sequence>MTQLSALPPVVFLQILKHLELGDKVRLSATCKGYRSLLSPDIFTTIHFTNNEASAKSALAAVEAHGEYTTRIKFTCHAASDAELTAPALPLAASKVLDGHYTPNLHTVQLKFDFDFDDGEDWDDNSDALMGSSIYVFEAVESEAYVRTKEKEFKWRALMNETWQALTTNKYVRDLLLDEFIPKWTSTFRTDDFRQFLSQLESAAFTMFGMDNGAGWKTNTVWGYVEFLAGLDNVFFQHMHRLKHLHILASVCGPIGLEGFRHIPLALQPGNLPVLESLKLENCFVGPELVSFVQGHASSLASLDVKDCVSGGDGYGMAENSLYWAQFFDEIYDAKPSLIELIAEGGRVPLTSDEQYSRDYIAVNEPEEVQDIRMKLKANPKLRLFGYAYLDDKYGMFFMDEEANVEEFHNGDDQRAYDRLMGFVKANAARGANAPETSS</sequence>
<protein>
    <recommendedName>
        <fullName evidence="1">F-box domain-containing protein</fullName>
    </recommendedName>
</protein>
<dbReference type="Pfam" id="PF00646">
    <property type="entry name" value="F-box"/>
    <property type="match status" value="1"/>
</dbReference>
<organism evidence="2 3">
    <name type="scientific">Cladobotryum mycophilum</name>
    <dbReference type="NCBI Taxonomy" id="491253"/>
    <lineage>
        <taxon>Eukaryota</taxon>
        <taxon>Fungi</taxon>
        <taxon>Dikarya</taxon>
        <taxon>Ascomycota</taxon>
        <taxon>Pezizomycotina</taxon>
        <taxon>Sordariomycetes</taxon>
        <taxon>Hypocreomycetidae</taxon>
        <taxon>Hypocreales</taxon>
        <taxon>Hypocreaceae</taxon>
        <taxon>Cladobotryum</taxon>
    </lineage>
</organism>
<proteinExistence type="predicted"/>
<keyword evidence="3" id="KW-1185">Reference proteome</keyword>
<dbReference type="CDD" id="cd09917">
    <property type="entry name" value="F-box_SF"/>
    <property type="match status" value="1"/>
</dbReference>
<dbReference type="InterPro" id="IPR036047">
    <property type="entry name" value="F-box-like_dom_sf"/>
</dbReference>
<dbReference type="InterPro" id="IPR001810">
    <property type="entry name" value="F-box_dom"/>
</dbReference>
<evidence type="ECO:0000313" key="3">
    <source>
        <dbReference type="Proteomes" id="UP001338125"/>
    </source>
</evidence>
<gene>
    <name evidence="2" type="ORF">PT974_03473</name>
</gene>
<accession>A0ABR0SSE1</accession>
<reference evidence="2 3" key="1">
    <citation type="submission" date="2024-01" db="EMBL/GenBank/DDBJ databases">
        <title>Complete genome of Cladobotryum mycophilum ATHUM6906.</title>
        <authorList>
            <person name="Christinaki A.C."/>
            <person name="Myridakis A.I."/>
            <person name="Kouvelis V.N."/>
        </authorList>
    </citation>
    <scope>NUCLEOTIDE SEQUENCE [LARGE SCALE GENOMIC DNA]</scope>
    <source>
        <strain evidence="2 3">ATHUM6906</strain>
    </source>
</reference>
<evidence type="ECO:0000313" key="2">
    <source>
        <dbReference type="EMBL" id="KAK5995080.1"/>
    </source>
</evidence>
<dbReference type="SUPFAM" id="SSF81383">
    <property type="entry name" value="F-box domain"/>
    <property type="match status" value="1"/>
</dbReference>
<comment type="caution">
    <text evidence="2">The sequence shown here is derived from an EMBL/GenBank/DDBJ whole genome shotgun (WGS) entry which is preliminary data.</text>
</comment>